<dbReference type="Gene3D" id="1.10.3630.10">
    <property type="entry name" value="yeast vps74-n-term truncation variant domain like"/>
    <property type="match status" value="1"/>
</dbReference>
<comment type="caution">
    <text evidence="5">The sequence shown here is derived from an EMBL/GenBank/DDBJ whole genome shotgun (WGS) entry which is preliminary data.</text>
</comment>
<keyword evidence="6" id="KW-1185">Reference proteome</keyword>
<evidence type="ECO:0000256" key="1">
    <source>
        <dbReference type="ARBA" id="ARBA00004255"/>
    </source>
</evidence>
<dbReference type="InterPro" id="IPR038261">
    <property type="entry name" value="GPP34-like_sf"/>
</dbReference>
<dbReference type="Proteomes" id="UP001602013">
    <property type="component" value="Unassembled WGS sequence"/>
</dbReference>
<evidence type="ECO:0000256" key="4">
    <source>
        <dbReference type="ARBA" id="ARBA00023136"/>
    </source>
</evidence>
<dbReference type="EMBL" id="JBIASD010000006">
    <property type="protein sequence ID" value="MFF3666276.1"/>
    <property type="molecule type" value="Genomic_DNA"/>
</dbReference>
<keyword evidence="3" id="KW-0446">Lipid-binding</keyword>
<protein>
    <submittedName>
        <fullName evidence="5">GPP34 family phosphoprotein</fullName>
    </submittedName>
</protein>
<keyword evidence="2" id="KW-0333">Golgi apparatus</keyword>
<name>A0ABW6SMY3_9ACTN</name>
<evidence type="ECO:0000256" key="3">
    <source>
        <dbReference type="ARBA" id="ARBA00023121"/>
    </source>
</evidence>
<proteinExistence type="predicted"/>
<dbReference type="InterPro" id="IPR008628">
    <property type="entry name" value="GPP34-like"/>
</dbReference>
<organism evidence="5 6">
    <name type="scientific">Microtetraspora malaysiensis</name>
    <dbReference type="NCBI Taxonomy" id="161358"/>
    <lineage>
        <taxon>Bacteria</taxon>
        <taxon>Bacillati</taxon>
        <taxon>Actinomycetota</taxon>
        <taxon>Actinomycetes</taxon>
        <taxon>Streptosporangiales</taxon>
        <taxon>Streptosporangiaceae</taxon>
        <taxon>Microtetraspora</taxon>
    </lineage>
</organism>
<sequence>MAEGDLSRPSLADDLFFVIHHNVTGRARLHPRLASLGLAGAVIGELMLAERVTLDLAPGQDRLYVITENATGDPLTQNALDNVVAEPHHPIVTWLHFFARTVYADVMARMITKTLLNPPARHLLKQQPATPVDANTAAWPLARLNLAIQRRKPPAIRDCVLYGLVVATGGAARALREHDAEFAAATTALLPVPLQRLIAQTEVVVGEAVISRR</sequence>
<dbReference type="RefSeq" id="WP_387410693.1">
    <property type="nucleotide sequence ID" value="NZ_JBIASD010000006.1"/>
</dbReference>
<evidence type="ECO:0000313" key="6">
    <source>
        <dbReference type="Proteomes" id="UP001602013"/>
    </source>
</evidence>
<evidence type="ECO:0000313" key="5">
    <source>
        <dbReference type="EMBL" id="MFF3666276.1"/>
    </source>
</evidence>
<accession>A0ABW6SMY3</accession>
<reference evidence="5 6" key="1">
    <citation type="submission" date="2024-10" db="EMBL/GenBank/DDBJ databases">
        <title>The Natural Products Discovery Center: Release of the First 8490 Sequenced Strains for Exploring Actinobacteria Biosynthetic Diversity.</title>
        <authorList>
            <person name="Kalkreuter E."/>
            <person name="Kautsar S.A."/>
            <person name="Yang D."/>
            <person name="Bader C.D."/>
            <person name="Teijaro C.N."/>
            <person name="Fluegel L."/>
            <person name="Davis C.M."/>
            <person name="Simpson J.R."/>
            <person name="Lauterbach L."/>
            <person name="Steele A.D."/>
            <person name="Gui C."/>
            <person name="Meng S."/>
            <person name="Li G."/>
            <person name="Viehrig K."/>
            <person name="Ye F."/>
            <person name="Su P."/>
            <person name="Kiefer A.F."/>
            <person name="Nichols A."/>
            <person name="Cepeda A.J."/>
            <person name="Yan W."/>
            <person name="Fan B."/>
            <person name="Jiang Y."/>
            <person name="Adhikari A."/>
            <person name="Zheng C.-J."/>
            <person name="Schuster L."/>
            <person name="Cowan T.M."/>
            <person name="Smanski M.J."/>
            <person name="Chevrette M.G."/>
            <person name="De Carvalho L.P.S."/>
            <person name="Shen B."/>
        </authorList>
    </citation>
    <scope>NUCLEOTIDE SEQUENCE [LARGE SCALE GENOMIC DNA]</scope>
    <source>
        <strain evidence="5 6">NPDC002173</strain>
    </source>
</reference>
<gene>
    <name evidence="5" type="ORF">ACFYXI_11835</name>
</gene>
<comment type="subcellular location">
    <subcellularLocation>
        <location evidence="1">Golgi apparatus membrane</location>
        <topology evidence="1">Peripheral membrane protein</topology>
        <orientation evidence="1">Cytoplasmic side</orientation>
    </subcellularLocation>
</comment>
<evidence type="ECO:0000256" key="2">
    <source>
        <dbReference type="ARBA" id="ARBA00023034"/>
    </source>
</evidence>
<dbReference type="Pfam" id="PF05719">
    <property type="entry name" value="GPP34"/>
    <property type="match status" value="1"/>
</dbReference>
<keyword evidence="4" id="KW-0472">Membrane</keyword>